<reference evidence="2 3" key="1">
    <citation type="submission" date="2021-03" db="EMBL/GenBank/DDBJ databases">
        <title>Sequencing the genomes of 1000 actinobacteria strains.</title>
        <authorList>
            <person name="Klenk H.-P."/>
        </authorList>
    </citation>
    <scope>NUCLEOTIDE SEQUENCE [LARGE SCALE GENOMIC DNA]</scope>
    <source>
        <strain evidence="2 3">DSM 18824</strain>
    </source>
</reference>
<accession>A0ABS4V011</accession>
<proteinExistence type="predicted"/>
<dbReference type="Pfam" id="PF10094">
    <property type="entry name" value="DUF2332"/>
    <property type="match status" value="2"/>
</dbReference>
<dbReference type="RefSeq" id="WP_209699578.1">
    <property type="nucleotide sequence ID" value="NZ_BAAAVU010000040.1"/>
</dbReference>
<sequence length="404" mass="41564">MPGPSDGTAGARGRGRALAEVYRRFGESEKAKGSPLYGQIAIALSSSEEALRVIETAPARRRNPTLVLAALHDVALAGQAPALASAFTAPPAAPDPTPGTESTTSTGVSGAAVTGPRGRGRGAGGRSVGEAAVEVMVGMAELVLERLVGRKVRGDEGGRHAVLYPAVAEVARRVGAGAVGLIDVGRSAGLNLVVDRVGISYGNGQLFGDAGSGVQASASVVRGGLLPSTAMPEVMARVAVGDELVDVTDADEARWLRACVPPDQVERLARLEAELALAAADPPVMVPGAVLDVLPEAIARVPDGVLPVVMTTWVLSSLDLEERLRFLQRLDEAATRRTVAWVSVEGVGVAPGVPTYGDRRASGHSILGVSVFEHSSLHATGVGRCWLRGEMLAWLAGTSSPADR</sequence>
<evidence type="ECO:0000313" key="2">
    <source>
        <dbReference type="EMBL" id="MBP2357173.1"/>
    </source>
</evidence>
<dbReference type="Proteomes" id="UP000755585">
    <property type="component" value="Unassembled WGS sequence"/>
</dbReference>
<feature type="region of interest" description="Disordered" evidence="1">
    <location>
        <begin position="87"/>
        <end position="126"/>
    </location>
</feature>
<evidence type="ECO:0000256" key="1">
    <source>
        <dbReference type="SAM" id="MobiDB-lite"/>
    </source>
</evidence>
<dbReference type="InterPro" id="IPR011200">
    <property type="entry name" value="UCP012608"/>
</dbReference>
<evidence type="ECO:0000313" key="3">
    <source>
        <dbReference type="Proteomes" id="UP000755585"/>
    </source>
</evidence>
<protein>
    <recommendedName>
        <fullName evidence="4">DUF2332 domain-containing protein</fullName>
    </recommendedName>
</protein>
<comment type="caution">
    <text evidence="2">The sequence shown here is derived from an EMBL/GenBank/DDBJ whole genome shotgun (WGS) entry which is preliminary data.</text>
</comment>
<keyword evidence="3" id="KW-1185">Reference proteome</keyword>
<dbReference type="EMBL" id="JAGINT010000002">
    <property type="protein sequence ID" value="MBP2357173.1"/>
    <property type="molecule type" value="Genomic_DNA"/>
</dbReference>
<feature type="compositionally biased region" description="Low complexity" evidence="1">
    <location>
        <begin position="98"/>
        <end position="116"/>
    </location>
</feature>
<name>A0ABS4V011_9ACTN</name>
<gene>
    <name evidence="2" type="ORF">JOF29_008283</name>
</gene>
<evidence type="ECO:0008006" key="4">
    <source>
        <dbReference type="Google" id="ProtNLM"/>
    </source>
</evidence>
<organism evidence="2 3">
    <name type="scientific">Kribbella aluminosa</name>
    <dbReference type="NCBI Taxonomy" id="416017"/>
    <lineage>
        <taxon>Bacteria</taxon>
        <taxon>Bacillati</taxon>
        <taxon>Actinomycetota</taxon>
        <taxon>Actinomycetes</taxon>
        <taxon>Propionibacteriales</taxon>
        <taxon>Kribbellaceae</taxon>
        <taxon>Kribbella</taxon>
    </lineage>
</organism>